<dbReference type="OrthoDB" id="5244108at2"/>
<dbReference type="InterPro" id="IPR036249">
    <property type="entry name" value="Thioredoxin-like_sf"/>
</dbReference>
<dbReference type="RefSeq" id="WP_135245012.1">
    <property type="nucleotide sequence ID" value="NZ_SIHO01000001.1"/>
</dbReference>
<dbReference type="GO" id="GO:0004364">
    <property type="term" value="F:glutathione transferase activity"/>
    <property type="evidence" value="ECO:0007669"/>
    <property type="project" value="TreeGrafter"/>
</dbReference>
<proteinExistence type="inferred from homology"/>
<dbReference type="GO" id="GO:0006749">
    <property type="term" value="P:glutathione metabolic process"/>
    <property type="evidence" value="ECO:0007669"/>
    <property type="project" value="TreeGrafter"/>
</dbReference>
<dbReference type="InterPro" id="IPR014440">
    <property type="entry name" value="HCCAis_GSTk"/>
</dbReference>
<evidence type="ECO:0000256" key="1">
    <source>
        <dbReference type="PIRNR" id="PIRNR006386"/>
    </source>
</evidence>
<dbReference type="Gene3D" id="3.40.30.10">
    <property type="entry name" value="Glutaredoxin"/>
    <property type="match status" value="1"/>
</dbReference>
<name>A0A4Y9ESV1_9SPHN</name>
<dbReference type="Proteomes" id="UP000297737">
    <property type="component" value="Unassembled WGS sequence"/>
</dbReference>
<dbReference type="GO" id="GO:1901170">
    <property type="term" value="P:naphthalene catabolic process"/>
    <property type="evidence" value="ECO:0007669"/>
    <property type="project" value="InterPro"/>
</dbReference>
<evidence type="ECO:0000313" key="5">
    <source>
        <dbReference type="Proteomes" id="UP000297737"/>
    </source>
</evidence>
<reference evidence="4 5" key="1">
    <citation type="submission" date="2019-02" db="EMBL/GenBank/DDBJ databases">
        <title>Polymorphobacter sp. isolated from the lake at the Tibet of China.</title>
        <authorList>
            <person name="Li A."/>
        </authorList>
    </citation>
    <scope>NUCLEOTIDE SEQUENCE [LARGE SCALE GENOMIC DNA]</scope>
    <source>
        <strain evidence="4 5">DJ1R-1</strain>
    </source>
</reference>
<feature type="domain" description="DSBA-like thioredoxin" evidence="3">
    <location>
        <begin position="6"/>
        <end position="199"/>
    </location>
</feature>
<feature type="active site" description="Nucleophile" evidence="2">
    <location>
        <position position="14"/>
    </location>
</feature>
<dbReference type="SUPFAM" id="SSF52833">
    <property type="entry name" value="Thioredoxin-like"/>
    <property type="match status" value="1"/>
</dbReference>
<protein>
    <recommendedName>
        <fullName evidence="1">2-hydroxychromene-2-carboxylate isomerase</fullName>
        <ecNumber evidence="1">5.99.1.4</ecNumber>
    </recommendedName>
</protein>
<dbReference type="GO" id="GO:0004602">
    <property type="term" value="F:glutathione peroxidase activity"/>
    <property type="evidence" value="ECO:0007669"/>
    <property type="project" value="TreeGrafter"/>
</dbReference>
<dbReference type="PANTHER" id="PTHR42943:SF2">
    <property type="entry name" value="GLUTATHIONE S-TRANSFERASE KAPPA 1"/>
    <property type="match status" value="1"/>
</dbReference>
<accession>A0A4Y9ESV1</accession>
<dbReference type="EMBL" id="SIHO01000001">
    <property type="protein sequence ID" value="TFU06289.1"/>
    <property type="molecule type" value="Genomic_DNA"/>
</dbReference>
<comment type="similarity">
    <text evidence="1">Belongs to the GST superfamily. NadH family.</text>
</comment>
<dbReference type="EC" id="5.99.1.4" evidence="1"/>
<dbReference type="CDD" id="cd03022">
    <property type="entry name" value="DsbA_HCCA_Iso"/>
    <property type="match status" value="1"/>
</dbReference>
<keyword evidence="5" id="KW-1185">Reference proteome</keyword>
<evidence type="ECO:0000313" key="4">
    <source>
        <dbReference type="EMBL" id="TFU06289.1"/>
    </source>
</evidence>
<dbReference type="PANTHER" id="PTHR42943">
    <property type="entry name" value="GLUTATHIONE S-TRANSFERASE KAPPA"/>
    <property type="match status" value="1"/>
</dbReference>
<keyword evidence="1 4" id="KW-0413">Isomerase</keyword>
<dbReference type="Pfam" id="PF01323">
    <property type="entry name" value="DSBA"/>
    <property type="match status" value="1"/>
</dbReference>
<dbReference type="PIRSF" id="PIRSF006386">
    <property type="entry name" value="HCCAis_GSTk"/>
    <property type="match status" value="1"/>
</dbReference>
<evidence type="ECO:0000256" key="2">
    <source>
        <dbReference type="PIRSR" id="PIRSR006386-1"/>
    </source>
</evidence>
<dbReference type="InterPro" id="IPR051924">
    <property type="entry name" value="GST_Kappa/NadH"/>
</dbReference>
<comment type="caution">
    <text evidence="4">The sequence shown here is derived from an EMBL/GenBank/DDBJ whole genome shotgun (WGS) entry which is preliminary data.</text>
</comment>
<sequence>MNKPVIEFIFDFASPNAYMALKVLPKIASQNGAEIKLVPCLLGGIFKLTGNQAPFNAFAGIKGKLEYEHLEMQRFIELHKLQAFRMNPHFPINTLGLMRGMVAAQHMGVANEYLDIVLGGMWEAGEKMDDPAVFLACLNKGGLDGQRLIELANSPDVKAELVANTDAAAARGVFGIPTFFVGDEIFFGKERIGQIEDLLKRMAASA</sequence>
<dbReference type="InterPro" id="IPR044087">
    <property type="entry name" value="NahD-like"/>
</dbReference>
<dbReference type="GO" id="GO:0018845">
    <property type="term" value="F:2-hydroxychromene-2-carboxylate isomerase activity"/>
    <property type="evidence" value="ECO:0007669"/>
    <property type="project" value="UniProtKB-UniRule"/>
</dbReference>
<dbReference type="InterPro" id="IPR001853">
    <property type="entry name" value="DSBA-like_thioredoxin_dom"/>
</dbReference>
<organism evidence="4 5">
    <name type="scientific">Glacieibacterium arshaanense</name>
    <dbReference type="NCBI Taxonomy" id="2511025"/>
    <lineage>
        <taxon>Bacteria</taxon>
        <taxon>Pseudomonadati</taxon>
        <taxon>Pseudomonadota</taxon>
        <taxon>Alphaproteobacteria</taxon>
        <taxon>Sphingomonadales</taxon>
        <taxon>Sphingosinicellaceae</taxon>
        <taxon>Glacieibacterium</taxon>
    </lineage>
</organism>
<comment type="catalytic activity">
    <reaction evidence="1">
        <text>2-hydroxychromene-2-carboxylate = (3E)-4-(2-hydroxyphenyl)-2-oxobut-3-enoate</text>
        <dbReference type="Rhea" id="RHEA:27401"/>
        <dbReference type="ChEBI" id="CHEBI:59350"/>
        <dbReference type="ChEBI" id="CHEBI:59353"/>
        <dbReference type="EC" id="5.99.1.4"/>
    </reaction>
</comment>
<evidence type="ECO:0000259" key="3">
    <source>
        <dbReference type="Pfam" id="PF01323"/>
    </source>
</evidence>
<dbReference type="AlphaFoldDB" id="A0A4Y9ESV1"/>
<gene>
    <name evidence="4" type="ORF">EUV02_04625</name>
</gene>